<dbReference type="OrthoDB" id="10013825at2759"/>
<dbReference type="Proteomes" id="UP000655225">
    <property type="component" value="Unassembled WGS sequence"/>
</dbReference>
<keyword evidence="5" id="KW-1185">Reference proteome</keyword>
<dbReference type="InterPro" id="IPR000864">
    <property type="entry name" value="Prot_inh_pot1"/>
</dbReference>
<evidence type="ECO:0000256" key="2">
    <source>
        <dbReference type="ARBA" id="ARBA00022690"/>
    </source>
</evidence>
<dbReference type="EMBL" id="JABCRI010000014">
    <property type="protein sequence ID" value="KAF8394316.1"/>
    <property type="molecule type" value="Genomic_DNA"/>
</dbReference>
<comment type="caution">
    <text evidence="4">The sequence shown here is derived from an EMBL/GenBank/DDBJ whole genome shotgun (WGS) entry which is preliminary data.</text>
</comment>
<proteinExistence type="inferred from homology"/>
<dbReference type="OMA" id="VEVIMKQ"/>
<accession>A0A834YX95</accession>
<dbReference type="GO" id="GO:0009611">
    <property type="term" value="P:response to wounding"/>
    <property type="evidence" value="ECO:0007669"/>
    <property type="project" value="InterPro"/>
</dbReference>
<dbReference type="PANTHER" id="PTHR33091:SF73">
    <property type="entry name" value="INHIBITOR OF TRYPSIN AND HAGEMAN FACTOR-LIKE"/>
    <property type="match status" value="1"/>
</dbReference>
<evidence type="ECO:0000313" key="4">
    <source>
        <dbReference type="EMBL" id="KAF8394316.1"/>
    </source>
</evidence>
<sequence>MRPCPGKIEWPELLGAKVDFAKATIERERPQVEVIMKQRHDSKREWPELLGAKVDVAKATIEREAPHVTVFIIRKDMIVTHDYICDRVRIFTTLDWSTVAYVPKKG</sequence>
<dbReference type="InterPro" id="IPR036354">
    <property type="entry name" value="Prot_inh_pot1_sf"/>
</dbReference>
<dbReference type="Gene3D" id="3.30.10.10">
    <property type="entry name" value="Trypsin Inhibitor V, subunit A"/>
    <property type="match status" value="2"/>
</dbReference>
<dbReference type="PRINTS" id="PR00292">
    <property type="entry name" value="POTATOINHBTR"/>
</dbReference>
<gene>
    <name evidence="4" type="ORF">HHK36_020523</name>
</gene>
<organism evidence="4 5">
    <name type="scientific">Tetracentron sinense</name>
    <name type="common">Spur-leaf</name>
    <dbReference type="NCBI Taxonomy" id="13715"/>
    <lineage>
        <taxon>Eukaryota</taxon>
        <taxon>Viridiplantae</taxon>
        <taxon>Streptophyta</taxon>
        <taxon>Embryophyta</taxon>
        <taxon>Tracheophyta</taxon>
        <taxon>Spermatophyta</taxon>
        <taxon>Magnoliopsida</taxon>
        <taxon>Trochodendrales</taxon>
        <taxon>Trochodendraceae</taxon>
        <taxon>Tetracentron</taxon>
    </lineage>
</organism>
<keyword evidence="3" id="KW-0722">Serine protease inhibitor</keyword>
<evidence type="ECO:0000256" key="1">
    <source>
        <dbReference type="ARBA" id="ARBA00008210"/>
    </source>
</evidence>
<keyword evidence="2" id="KW-0646">Protease inhibitor</keyword>
<comment type="similarity">
    <text evidence="1">Belongs to the protease inhibitor I13 (potato type I serine protease inhibitor) family.</text>
</comment>
<dbReference type="PROSITE" id="PS00285">
    <property type="entry name" value="POTATO_INHIBITOR"/>
    <property type="match status" value="2"/>
</dbReference>
<dbReference type="PANTHER" id="PTHR33091">
    <property type="entry name" value="PROTEIN, PUTATIVE, EXPRESSED-RELATED"/>
    <property type="match status" value="1"/>
</dbReference>
<dbReference type="GO" id="GO:0004867">
    <property type="term" value="F:serine-type endopeptidase inhibitor activity"/>
    <property type="evidence" value="ECO:0007669"/>
    <property type="project" value="UniProtKB-KW"/>
</dbReference>
<protein>
    <submittedName>
        <fullName evidence="4">Uncharacterized protein</fullName>
    </submittedName>
</protein>
<dbReference type="AlphaFoldDB" id="A0A834YX95"/>
<name>A0A834YX95_TETSI</name>
<evidence type="ECO:0000313" key="5">
    <source>
        <dbReference type="Proteomes" id="UP000655225"/>
    </source>
</evidence>
<evidence type="ECO:0000256" key="3">
    <source>
        <dbReference type="ARBA" id="ARBA00022900"/>
    </source>
</evidence>
<dbReference type="SUPFAM" id="SSF54654">
    <property type="entry name" value="CI-2 family of serine protease inhibitors"/>
    <property type="match status" value="2"/>
</dbReference>
<dbReference type="Pfam" id="PF00280">
    <property type="entry name" value="potato_inhibit"/>
    <property type="match status" value="2"/>
</dbReference>
<reference evidence="4 5" key="1">
    <citation type="submission" date="2020-04" db="EMBL/GenBank/DDBJ databases">
        <title>Plant Genome Project.</title>
        <authorList>
            <person name="Zhang R.-G."/>
        </authorList>
    </citation>
    <scope>NUCLEOTIDE SEQUENCE [LARGE SCALE GENOMIC DNA]</scope>
    <source>
        <strain evidence="4">YNK0</strain>
        <tissue evidence="4">Leaf</tissue>
    </source>
</reference>